<proteinExistence type="predicted"/>
<dbReference type="PROSITE" id="PS50222">
    <property type="entry name" value="EF_HAND_2"/>
    <property type="match status" value="1"/>
</dbReference>
<dbReference type="SUPFAM" id="SSF47473">
    <property type="entry name" value="EF-hand"/>
    <property type="match status" value="1"/>
</dbReference>
<organism evidence="3 4">
    <name type="scientific">Rhododendron simsii</name>
    <name type="common">Sims's rhododendron</name>
    <dbReference type="NCBI Taxonomy" id="118357"/>
    <lineage>
        <taxon>Eukaryota</taxon>
        <taxon>Viridiplantae</taxon>
        <taxon>Streptophyta</taxon>
        <taxon>Embryophyta</taxon>
        <taxon>Tracheophyta</taxon>
        <taxon>Spermatophyta</taxon>
        <taxon>Magnoliopsida</taxon>
        <taxon>eudicotyledons</taxon>
        <taxon>Gunneridae</taxon>
        <taxon>Pentapetalae</taxon>
        <taxon>asterids</taxon>
        <taxon>Ericales</taxon>
        <taxon>Ericaceae</taxon>
        <taxon>Ericoideae</taxon>
        <taxon>Rhodoreae</taxon>
        <taxon>Rhododendron</taxon>
    </lineage>
</organism>
<dbReference type="Proteomes" id="UP000626092">
    <property type="component" value="Unassembled WGS sequence"/>
</dbReference>
<gene>
    <name evidence="3" type="ORF">RHSIM_Rhsim10G0052300</name>
</gene>
<comment type="caution">
    <text evidence="3">The sequence shown here is derived from an EMBL/GenBank/DDBJ whole genome shotgun (WGS) entry which is preliminary data.</text>
</comment>
<dbReference type="Gene3D" id="1.10.238.10">
    <property type="entry name" value="EF-hand"/>
    <property type="match status" value="1"/>
</dbReference>
<evidence type="ECO:0000313" key="3">
    <source>
        <dbReference type="EMBL" id="KAF7129547.1"/>
    </source>
</evidence>
<dbReference type="InterPro" id="IPR018247">
    <property type="entry name" value="EF_Hand_1_Ca_BS"/>
</dbReference>
<name>A0A834GAG4_RHOSS</name>
<dbReference type="GO" id="GO:0005509">
    <property type="term" value="F:calcium ion binding"/>
    <property type="evidence" value="ECO:0007669"/>
    <property type="project" value="InterPro"/>
</dbReference>
<reference evidence="3" key="1">
    <citation type="submission" date="2019-11" db="EMBL/GenBank/DDBJ databases">
        <authorList>
            <person name="Liu Y."/>
            <person name="Hou J."/>
            <person name="Li T.-Q."/>
            <person name="Guan C.-H."/>
            <person name="Wu X."/>
            <person name="Wu H.-Z."/>
            <person name="Ling F."/>
            <person name="Zhang R."/>
            <person name="Shi X.-G."/>
            <person name="Ren J.-P."/>
            <person name="Chen E.-F."/>
            <person name="Sun J.-M."/>
        </authorList>
    </citation>
    <scope>NUCLEOTIDE SEQUENCE</scope>
    <source>
        <strain evidence="3">Adult_tree_wgs_1</strain>
        <tissue evidence="3">Leaves</tissue>
    </source>
</reference>
<dbReference type="InterPro" id="IPR002048">
    <property type="entry name" value="EF_hand_dom"/>
</dbReference>
<evidence type="ECO:0000259" key="2">
    <source>
        <dbReference type="PROSITE" id="PS50222"/>
    </source>
</evidence>
<dbReference type="EMBL" id="WJXA01000010">
    <property type="protein sequence ID" value="KAF7129547.1"/>
    <property type="molecule type" value="Genomic_DNA"/>
</dbReference>
<evidence type="ECO:0000256" key="1">
    <source>
        <dbReference type="ARBA" id="ARBA00022837"/>
    </source>
</evidence>
<accession>A0A834GAG4</accession>
<dbReference type="InterPro" id="IPR011992">
    <property type="entry name" value="EF-hand-dom_pair"/>
</dbReference>
<feature type="domain" description="EF-hand" evidence="2">
    <location>
        <begin position="29"/>
        <end position="64"/>
    </location>
</feature>
<keyword evidence="4" id="KW-1185">Reference proteome</keyword>
<sequence>MVSFRSPYNRVSVSELSSVFKALSFDAGTSSADLTDAVTGIDKDGNGSIDLHEFADFHRANASTNGAGKNNEIGDTFDMGYLYQCVLGIETMGLQSVKGDDSVNVVWTRLRAVRMVDAASNNPDVL</sequence>
<evidence type="ECO:0000313" key="4">
    <source>
        <dbReference type="Proteomes" id="UP000626092"/>
    </source>
</evidence>
<dbReference type="AlphaFoldDB" id="A0A834GAG4"/>
<dbReference type="PROSITE" id="PS00018">
    <property type="entry name" value="EF_HAND_1"/>
    <property type="match status" value="1"/>
</dbReference>
<dbReference type="OrthoDB" id="26525at2759"/>
<protein>
    <recommendedName>
        <fullName evidence="2">EF-hand domain-containing protein</fullName>
    </recommendedName>
</protein>
<keyword evidence="1" id="KW-0106">Calcium</keyword>